<dbReference type="Proteomes" id="UP000028073">
    <property type="component" value="Unassembled WGS sequence"/>
</dbReference>
<evidence type="ECO:0000256" key="5">
    <source>
        <dbReference type="ARBA" id="ARBA00023180"/>
    </source>
</evidence>
<dbReference type="AlphaFoldDB" id="A0A081NGU0"/>
<evidence type="ECO:0008006" key="8">
    <source>
        <dbReference type="Google" id="ProtNLM"/>
    </source>
</evidence>
<evidence type="ECO:0000313" key="6">
    <source>
        <dbReference type="EMBL" id="KEQ17663.1"/>
    </source>
</evidence>
<keyword evidence="3" id="KW-0732">Signal</keyword>
<organism evidence="6 7">
    <name type="scientific">Endozoicomonas numazuensis</name>
    <dbReference type="NCBI Taxonomy" id="1137799"/>
    <lineage>
        <taxon>Bacteria</taxon>
        <taxon>Pseudomonadati</taxon>
        <taxon>Pseudomonadota</taxon>
        <taxon>Gammaproteobacteria</taxon>
        <taxon>Oceanospirillales</taxon>
        <taxon>Endozoicomonadaceae</taxon>
        <taxon>Endozoicomonas</taxon>
    </lineage>
</organism>
<dbReference type="GO" id="GO:0004185">
    <property type="term" value="F:serine-type carboxypeptidase activity"/>
    <property type="evidence" value="ECO:0007669"/>
    <property type="project" value="InterPro"/>
</dbReference>
<evidence type="ECO:0000256" key="1">
    <source>
        <dbReference type="ARBA" id="ARBA00022645"/>
    </source>
</evidence>
<dbReference type="InterPro" id="IPR001563">
    <property type="entry name" value="Peptidase_S10"/>
</dbReference>
<dbReference type="PANTHER" id="PTHR11802">
    <property type="entry name" value="SERINE PROTEASE FAMILY S10 SERINE CARBOXYPEPTIDASE"/>
    <property type="match status" value="1"/>
</dbReference>
<proteinExistence type="predicted"/>
<dbReference type="PANTHER" id="PTHR11802:SF3">
    <property type="entry name" value="RETINOID-INDUCIBLE SERINE CARBOXYPEPTIDASE"/>
    <property type="match status" value="1"/>
</dbReference>
<name>A0A081NGU0_9GAMM</name>
<evidence type="ECO:0000256" key="3">
    <source>
        <dbReference type="ARBA" id="ARBA00022729"/>
    </source>
</evidence>
<reference evidence="6 7" key="1">
    <citation type="submission" date="2014-06" db="EMBL/GenBank/DDBJ databases">
        <title>Whole Genome Sequences of Three Symbiotic Endozoicomonas Bacteria.</title>
        <authorList>
            <person name="Neave M.J."/>
            <person name="Apprill A."/>
            <person name="Voolstra C.R."/>
        </authorList>
    </citation>
    <scope>NUCLEOTIDE SEQUENCE [LARGE SCALE GENOMIC DNA]</scope>
    <source>
        <strain evidence="6 7">DSM 25634</strain>
    </source>
</reference>
<dbReference type="SUPFAM" id="SSF53474">
    <property type="entry name" value="alpha/beta-Hydrolases"/>
    <property type="match status" value="1"/>
</dbReference>
<sequence length="436" mass="49168">MTQLPGYANSIQGQESGHLKVNTATDGGEAYLFYWFAEAESGDTTSPIVIWLNGGPGSSSLDGFFMENGPFYIDPLAMEKGKDYIKPRQYSWHKFAAYMAIDQPAGTGLSFSTSNAAAAQNEDQATEQLYRGIQLFLDNHKEKNYRARPLIIAGESFGGHYVPSIATKILEMNKDASNSNINLIKISLGNPWVDPAIQNPLMPVFAAEHSTLTHKQFNETRTLSLNCTTQILKFKDKTVPKWVNDYCMNAVNIVVKDAQRNLYDFRRRGPDYAFKALGQYMNRDDVRTAINAVSVATKKWDDTNSWVADQFAAGEQNSKSKLFPPLFESMPVLIYSGDQDMCCNYFATVSWLQNIDWSGKEAFLATTQKDFYDVYDQAYQTVRSSDNLTMFTFPTAGHLVPMDQPKLAFDMMKNYVQKNSMSQWFKALPARVQDKD</sequence>
<dbReference type="Gene3D" id="3.40.50.1820">
    <property type="entry name" value="alpha/beta hydrolase"/>
    <property type="match status" value="1"/>
</dbReference>
<evidence type="ECO:0000256" key="2">
    <source>
        <dbReference type="ARBA" id="ARBA00022670"/>
    </source>
</evidence>
<dbReference type="eggNOG" id="COG2939">
    <property type="taxonomic scope" value="Bacteria"/>
</dbReference>
<dbReference type="GO" id="GO:0006508">
    <property type="term" value="P:proteolysis"/>
    <property type="evidence" value="ECO:0007669"/>
    <property type="project" value="UniProtKB-KW"/>
</dbReference>
<evidence type="ECO:0000256" key="4">
    <source>
        <dbReference type="ARBA" id="ARBA00022801"/>
    </source>
</evidence>
<dbReference type="PRINTS" id="PR00724">
    <property type="entry name" value="CRBOXYPTASEC"/>
</dbReference>
<comment type="caution">
    <text evidence="6">The sequence shown here is derived from an EMBL/GenBank/DDBJ whole genome shotgun (WGS) entry which is preliminary data.</text>
</comment>
<keyword evidence="2" id="KW-0645">Protease</keyword>
<accession>A0A081NGU0</accession>
<keyword evidence="7" id="KW-1185">Reference proteome</keyword>
<dbReference type="STRING" id="1137799.GZ78_08170"/>
<dbReference type="InterPro" id="IPR029058">
    <property type="entry name" value="AB_hydrolase_fold"/>
</dbReference>
<evidence type="ECO:0000313" key="7">
    <source>
        <dbReference type="Proteomes" id="UP000028073"/>
    </source>
</evidence>
<keyword evidence="4" id="KW-0378">Hydrolase</keyword>
<keyword evidence="5" id="KW-0325">Glycoprotein</keyword>
<dbReference type="EMBL" id="JOKH01000002">
    <property type="protein sequence ID" value="KEQ17663.1"/>
    <property type="molecule type" value="Genomic_DNA"/>
</dbReference>
<keyword evidence="1" id="KW-0121">Carboxypeptidase</keyword>
<gene>
    <name evidence="6" type="ORF">GZ78_08170</name>
</gene>
<dbReference type="Pfam" id="PF00450">
    <property type="entry name" value="Peptidase_S10"/>
    <property type="match status" value="1"/>
</dbReference>
<protein>
    <recommendedName>
        <fullName evidence="8">Serine carboxypeptidase</fullName>
    </recommendedName>
</protein>